<organism evidence="3 4">
    <name type="scientific">Stenotrophomonas rhizophila</name>
    <dbReference type="NCBI Taxonomy" id="216778"/>
    <lineage>
        <taxon>Bacteria</taxon>
        <taxon>Pseudomonadati</taxon>
        <taxon>Pseudomonadota</taxon>
        <taxon>Gammaproteobacteria</taxon>
        <taxon>Lysobacterales</taxon>
        <taxon>Lysobacteraceae</taxon>
        <taxon>Stenotrophomonas</taxon>
    </lineage>
</organism>
<name>A0A498CDD8_9GAMM</name>
<dbReference type="InterPro" id="IPR013766">
    <property type="entry name" value="Thioredoxin_domain"/>
</dbReference>
<keyword evidence="3" id="KW-0413">Isomerase</keyword>
<evidence type="ECO:0000313" key="3">
    <source>
        <dbReference type="EMBL" id="RLK55889.1"/>
    </source>
</evidence>
<evidence type="ECO:0000256" key="1">
    <source>
        <dbReference type="ARBA" id="ARBA00022729"/>
    </source>
</evidence>
<evidence type="ECO:0000259" key="2">
    <source>
        <dbReference type="PROSITE" id="PS51352"/>
    </source>
</evidence>
<dbReference type="GO" id="GO:0016853">
    <property type="term" value="F:isomerase activity"/>
    <property type="evidence" value="ECO:0007669"/>
    <property type="project" value="UniProtKB-KW"/>
</dbReference>
<gene>
    <name evidence="3" type="ORF">BCL79_0260</name>
</gene>
<protein>
    <submittedName>
        <fullName evidence="3">Protein disulfide-isomerase</fullName>
    </submittedName>
</protein>
<feature type="domain" description="Thioredoxin" evidence="2">
    <location>
        <begin position="49"/>
        <end position="180"/>
    </location>
</feature>
<dbReference type="InterPro" id="IPR036249">
    <property type="entry name" value="Thioredoxin-like_sf"/>
</dbReference>
<reference evidence="3 4" key="1">
    <citation type="submission" date="2018-10" db="EMBL/GenBank/DDBJ databases">
        <title>Comparative analysis of microorganisms from saline springs in Andes Mountain Range, Colombia.</title>
        <authorList>
            <person name="Rubin E."/>
        </authorList>
    </citation>
    <scope>NUCLEOTIDE SEQUENCE [LARGE SCALE GENOMIC DNA]</scope>
    <source>
        <strain evidence="3 4">USBA GBX 843</strain>
    </source>
</reference>
<dbReference type="SUPFAM" id="SSF52833">
    <property type="entry name" value="Thioredoxin-like"/>
    <property type="match status" value="1"/>
</dbReference>
<dbReference type="EMBL" id="RCDC01000004">
    <property type="protein sequence ID" value="RLK55889.1"/>
    <property type="molecule type" value="Genomic_DNA"/>
</dbReference>
<dbReference type="InterPro" id="IPR051099">
    <property type="entry name" value="AGR/TXD"/>
</dbReference>
<evidence type="ECO:0000313" key="4">
    <source>
        <dbReference type="Proteomes" id="UP000274786"/>
    </source>
</evidence>
<dbReference type="CDD" id="cd02947">
    <property type="entry name" value="TRX_family"/>
    <property type="match status" value="1"/>
</dbReference>
<accession>A0A498CDD8</accession>
<keyword evidence="1" id="KW-0732">Signal</keyword>
<dbReference type="Gene3D" id="3.40.30.10">
    <property type="entry name" value="Glutaredoxin"/>
    <property type="match status" value="1"/>
</dbReference>
<dbReference type="PANTHER" id="PTHR15337">
    <property type="entry name" value="ANTERIOR GRADIENT PROTEIN-RELATED"/>
    <property type="match status" value="1"/>
</dbReference>
<dbReference type="PANTHER" id="PTHR15337:SF11">
    <property type="entry name" value="THIOREDOXIN DOMAIN-CONTAINING PROTEIN"/>
    <property type="match status" value="1"/>
</dbReference>
<sequence>MTVTRPALQPLTRLVTCRVRGALIRMDLSMRRVLCLGLLGVVSLLPACSPAPSPAPKAATTETAKADEIAWRHGDVDDAFAEARDSGKPVLLYWGAVWCPPCNQLKATLFKDPAFIALTRQYVPVYLDGDEEGAQAWGERFGVRGYPTLIVLDPQRNELTRLAGGNDSEALTRALTLAAGRRTAVSEVLQHALSAPRDVSADDWRVLGDYGWEVDANRLAGERDAASLLQQLAKAAPEPALQRRFALLALGAGKPDKTPTPAQRTRTRTLLDAVLAAPAEVRANRDLLGYQGPALVALASATPEQAQQLGVQLLKALDAADHALGDKADARLGTVITELALQREQQPDQAIPAALKAKAAQRVAAADAAATTLHERQATISTAVYVLRQINDDASAEKLLLAELDRSETPYYYMPELADLAEERGDKASAIAWLHKAYQGAQGPATRVQWGVLFVEGLLRLSPDDAAAIETATAEVIADLAVQPAGYHQRTRQRFERLGAALQAWSREHHGAESLTRLQARMTATCAKAATSDDGSAGCEGWLKS</sequence>
<dbReference type="Proteomes" id="UP000274786">
    <property type="component" value="Unassembled WGS sequence"/>
</dbReference>
<proteinExistence type="predicted"/>
<dbReference type="PROSITE" id="PS51352">
    <property type="entry name" value="THIOREDOXIN_2"/>
    <property type="match status" value="1"/>
</dbReference>
<comment type="caution">
    <text evidence="3">The sequence shown here is derived from an EMBL/GenBank/DDBJ whole genome shotgun (WGS) entry which is preliminary data.</text>
</comment>
<dbReference type="AlphaFoldDB" id="A0A498CDD8"/>
<dbReference type="Pfam" id="PF13899">
    <property type="entry name" value="Thioredoxin_7"/>
    <property type="match status" value="1"/>
</dbReference>